<dbReference type="Proteomes" id="UP000199615">
    <property type="component" value="Unassembled WGS sequence"/>
</dbReference>
<feature type="signal peptide" evidence="1">
    <location>
        <begin position="1"/>
        <end position="25"/>
    </location>
</feature>
<keyword evidence="3" id="KW-1185">Reference proteome</keyword>
<evidence type="ECO:0000313" key="3">
    <source>
        <dbReference type="Proteomes" id="UP000199615"/>
    </source>
</evidence>
<keyword evidence="1" id="KW-0732">Signal</keyword>
<reference evidence="3" key="1">
    <citation type="submission" date="2016-10" db="EMBL/GenBank/DDBJ databases">
        <authorList>
            <person name="Varghese N."/>
            <person name="Submissions S."/>
        </authorList>
    </citation>
    <scope>NUCLEOTIDE SEQUENCE [LARGE SCALE GENOMIC DNA]</scope>
    <source>
        <strain evidence="3">DSM 123</strain>
    </source>
</reference>
<evidence type="ECO:0000313" key="2">
    <source>
        <dbReference type="EMBL" id="SEO74493.1"/>
    </source>
</evidence>
<sequence length="204" mass="21866">MSVRMALTALTTALLLLGQASVVHSALELPDAIEDPAGTSNQEQAGPIVGSGADIVRIVEKNLIGFRVYDLSFNGDGAAPSFDVKSYRGDRIWNTVVDATTRQIVRSAMVMSTSDLHGEDRRNIDDFKRSRMALSEAIAIAEKYGPGNAISAGLHHAGGRLVFVVVVVSNGELKEIVIRADRDKRGRRLDTENPVSDGALRAPA</sequence>
<evidence type="ECO:0008006" key="4">
    <source>
        <dbReference type="Google" id="ProtNLM"/>
    </source>
</evidence>
<dbReference type="AlphaFoldDB" id="A0A1H8S8J0"/>
<gene>
    <name evidence="2" type="ORF">SAMN05444123_104319</name>
</gene>
<name>A0A1H8S8J0_9BRAD</name>
<protein>
    <recommendedName>
        <fullName evidence="4">Peptidase propeptide and YPEB domain-containing protein</fullName>
    </recommendedName>
</protein>
<proteinExistence type="predicted"/>
<dbReference type="OrthoDB" id="8139925at2"/>
<feature type="chain" id="PRO_5011503093" description="Peptidase propeptide and YPEB domain-containing protein" evidence="1">
    <location>
        <begin position="26"/>
        <end position="204"/>
    </location>
</feature>
<evidence type="ECO:0000256" key="1">
    <source>
        <dbReference type="SAM" id="SignalP"/>
    </source>
</evidence>
<organism evidence="2 3">
    <name type="scientific">Rhodopseudomonas pseudopalustris</name>
    <dbReference type="NCBI Taxonomy" id="1513892"/>
    <lineage>
        <taxon>Bacteria</taxon>
        <taxon>Pseudomonadati</taxon>
        <taxon>Pseudomonadota</taxon>
        <taxon>Alphaproteobacteria</taxon>
        <taxon>Hyphomicrobiales</taxon>
        <taxon>Nitrobacteraceae</taxon>
        <taxon>Rhodopseudomonas</taxon>
    </lineage>
</organism>
<accession>A0A1H8S8J0</accession>
<dbReference type="EMBL" id="FODT01000004">
    <property type="protein sequence ID" value="SEO74493.1"/>
    <property type="molecule type" value="Genomic_DNA"/>
</dbReference>